<dbReference type="Proteomes" id="UP001177021">
    <property type="component" value="Unassembled WGS sequence"/>
</dbReference>
<sequence length="1420" mass="161314">MPPRRHAPAVTQREEIAQLRLQVEQLTQQLADLQPSFSSDSETATLEDDNPFGNHRGADRRWEVGFKVDIPEFHGKLHADELLDWLHTVEEILDFKEVPDNRRVPLITMRLRGRAQAWWQQTKRNRTRLGKAKINSWEKFKKHMRSAFLPYNYERELYQRFQLLRQGTRSVDDYTTEFYELLARTETAESPLQLVSKYIGGLRLQLRDVLNMFDPLTVAAAHQRALQAERQLARRGNPTSAASANSSTHAPGRREPPPTVSQQPRPTGGTRCFKCGELGHRLADCRNVAKNNLRGLLANELDVDSPPIFDTEAEAVDGDVDHEFVEGDVGPLLMLRRTFLTSNVADDDWRRNALFTSSCTIAGKVCSLIIDSGSFENVLSELAVMKLGLTTEKHPKPYKLVWLNKNTGITVSHRVLLSFSIGPTYSDEIFCDVVPMDACHLLLGRPWQFDRSVIHDGRANTYSFLFRGKKIVLLPSKNRTTGDSLTLLSRGPFEEAMAETGLVFVLFSKPVNVDVMAPIATSSAVTTLLAEFSDIFPETLPDELPPLRDIQHQIDLAPGASLPNRPHYRMSPKEHEEIRRQVEELLVKGHIRESLSPCAIPALLTPKKDGTWRMCVDSRAINKITVRYRFPIPRLDDLLDQLSGATIFSKLDLKSGYNQIRIRPGDEWKTAFKTREGLYEWLVMPFGLSNAPSTFMRVMNQVLRPFIGKSVVVYFDDILIYSVNSEVHLQHLREVLLVLRRNKFYAAVTKCVFMTNSVQFLGYVISKDGLAVDKNKIEAIEQWPQPTSITAVRSFHGLASFYRRFIPHFSGIMAPITDCMKGTKFIWTADAESAFFEIKRRLTTAPLLVLPDFSLPFELHCDASKTGIGAVLSQSSRPVAYFSEKLSAAKLRYSTYDVEFYAIFQAVKHWRHYLFHREFVLFTDHDALKYLGSQPKLSERHASWLAYLEQFTFVIKHKAGVSNRVADALSRRHNFLAEIRVTVPGFDSLMDLYATDPFFAKVLLKIQNGERTDFLLQDGFLFRGLQLCIPVSSLRLKIIQELHNEGHVGRDRTLHLVSSSYFWPSMRKEVDRFVARCHVCQMAKGSSTNAGLYLPLPIPTQPWTDISMDFVLGLPRTQRGSDSIFVVVDRFSKMAHFIPCKRTSDAVNVAQLFFREIYRLHGLPSSIVSDRDSRFLSHFWRSLWRSANTTLNFSSAYHPQTDGQTEVVNCSLGNLLRSLVGDNIKSWDVKLCQAEFAHNHAVNRSTGYSPFEVIYGLAPRGPLDLLTLPCKVRPHATAVEFMDQLRQIHQQTHSQLIASTAKYKLHADQKRRTVEFSVGDSVWAVLTRDRFPAHAYNKLAARKIGPLEIIEKINQNAYRLQLPSHIHTSDVFNVKHLIPYSADASSSADELASDSRANLFHPGEDDVVQDPITTKAHTSK</sequence>
<name>A0ACB0JHY1_TRIPR</name>
<reference evidence="1" key="1">
    <citation type="submission" date="2023-10" db="EMBL/GenBank/DDBJ databases">
        <authorList>
            <person name="Rodriguez Cubillos JULIANA M."/>
            <person name="De Vega J."/>
        </authorList>
    </citation>
    <scope>NUCLEOTIDE SEQUENCE</scope>
</reference>
<comment type="caution">
    <text evidence="1">The sequence shown here is derived from an EMBL/GenBank/DDBJ whole genome shotgun (WGS) entry which is preliminary data.</text>
</comment>
<proteinExistence type="predicted"/>
<organism evidence="1 2">
    <name type="scientific">Trifolium pratense</name>
    <name type="common">Red clover</name>
    <dbReference type="NCBI Taxonomy" id="57577"/>
    <lineage>
        <taxon>Eukaryota</taxon>
        <taxon>Viridiplantae</taxon>
        <taxon>Streptophyta</taxon>
        <taxon>Embryophyta</taxon>
        <taxon>Tracheophyta</taxon>
        <taxon>Spermatophyta</taxon>
        <taxon>Magnoliopsida</taxon>
        <taxon>eudicotyledons</taxon>
        <taxon>Gunneridae</taxon>
        <taxon>Pentapetalae</taxon>
        <taxon>rosids</taxon>
        <taxon>fabids</taxon>
        <taxon>Fabales</taxon>
        <taxon>Fabaceae</taxon>
        <taxon>Papilionoideae</taxon>
        <taxon>50 kb inversion clade</taxon>
        <taxon>NPAAA clade</taxon>
        <taxon>Hologalegina</taxon>
        <taxon>IRL clade</taxon>
        <taxon>Trifolieae</taxon>
        <taxon>Trifolium</taxon>
    </lineage>
</organism>
<evidence type="ECO:0000313" key="1">
    <source>
        <dbReference type="EMBL" id="CAJ2644718.1"/>
    </source>
</evidence>
<evidence type="ECO:0000313" key="2">
    <source>
        <dbReference type="Proteomes" id="UP001177021"/>
    </source>
</evidence>
<dbReference type="EMBL" id="CASHSV030000044">
    <property type="protein sequence ID" value="CAJ2644718.1"/>
    <property type="molecule type" value="Genomic_DNA"/>
</dbReference>
<accession>A0ACB0JHY1</accession>
<keyword evidence="2" id="KW-1185">Reference proteome</keyword>
<gene>
    <name evidence="1" type="ORF">MILVUS5_LOCUS13687</name>
</gene>
<protein>
    <submittedName>
        <fullName evidence="1">Uncharacterized protein</fullName>
    </submittedName>
</protein>